<accession>A0ACC0UYH0</accession>
<keyword evidence="2" id="KW-1185">Reference proteome</keyword>
<sequence length="625" mass="69988">MSCHRIKSASVALLATCSRRILQRNCLGHVPPRFRCLSSSRLPRTRPSFPPLRNPAGTSALYEWRRDYADAQDSSHPKRIAVVGGGLTGLVTAYYLARDLPETTKIVVYEASDRWGGWIDTRTIEPYVEGRGKCKVLLETGPRVISTHNRFDLMVFHDLKNELDLDLYMPMLEPKRYLLQDDSLVHYPSKLDLEVIPFLFQPVFRDAILPSVLHYVLNRKTKVPFSHDVSVGEWIRYFTNNDSIVNDVASGMFHGVWGDDVEDISALSALYKIWHKQAGTFDGGYLPLSDVRIMETLGNKDERNVAMFHHPPGTMYHFGPKGMQWLPRNLSQALQATDNVDMRSKTGVEDIQYDKGAGEIKIVDKSGVTESFDKVISTVDAGQLAIATKGRLPTLNQFGGVTINAVNLWYPATYRSVSDLKGVGYLIPKQSPEDNPENALGVFFDNTVSIGGLSYQDPVDKQVYESGTKLFVLLGGHYYNNKTPPDEAEAILQAKEVVQRHLGIPVTDPVYAYATLQKNCIPKHHVGHSSLIDRVQEEAREAYSHRLSFAGGSFHRPGLLGALRSGWESADAIVRGNEWLTGLEDWTEDSMLEPQADAPDFDAYPWKQMTPMEAGELFRQGASRS</sequence>
<dbReference type="Proteomes" id="UP001163324">
    <property type="component" value="Chromosome 5"/>
</dbReference>
<reference evidence="1" key="1">
    <citation type="submission" date="2022-10" db="EMBL/GenBank/DDBJ databases">
        <title>Complete Genome of Trichothecium roseum strain YXFP-22015, a Plant Pathogen Isolated from Citrus.</title>
        <authorList>
            <person name="Wang Y."/>
            <person name="Zhu L."/>
        </authorList>
    </citation>
    <scope>NUCLEOTIDE SEQUENCE</scope>
    <source>
        <strain evidence="1">YXFP-22015</strain>
    </source>
</reference>
<protein>
    <submittedName>
        <fullName evidence="1">Uncharacterized protein</fullName>
    </submittedName>
</protein>
<proteinExistence type="predicted"/>
<comment type="caution">
    <text evidence="1">The sequence shown here is derived from an EMBL/GenBank/DDBJ whole genome shotgun (WGS) entry which is preliminary data.</text>
</comment>
<gene>
    <name evidence="1" type="ORF">N3K66_005406</name>
</gene>
<organism evidence="1 2">
    <name type="scientific">Trichothecium roseum</name>
    <dbReference type="NCBI Taxonomy" id="47278"/>
    <lineage>
        <taxon>Eukaryota</taxon>
        <taxon>Fungi</taxon>
        <taxon>Dikarya</taxon>
        <taxon>Ascomycota</taxon>
        <taxon>Pezizomycotina</taxon>
        <taxon>Sordariomycetes</taxon>
        <taxon>Hypocreomycetidae</taxon>
        <taxon>Hypocreales</taxon>
        <taxon>Hypocreales incertae sedis</taxon>
        <taxon>Trichothecium</taxon>
    </lineage>
</organism>
<evidence type="ECO:0000313" key="1">
    <source>
        <dbReference type="EMBL" id="KAI9898945.1"/>
    </source>
</evidence>
<name>A0ACC0UYH0_9HYPO</name>
<dbReference type="EMBL" id="CM047944">
    <property type="protein sequence ID" value="KAI9898945.1"/>
    <property type="molecule type" value="Genomic_DNA"/>
</dbReference>
<evidence type="ECO:0000313" key="2">
    <source>
        <dbReference type="Proteomes" id="UP001163324"/>
    </source>
</evidence>